<dbReference type="InterPro" id="IPR017946">
    <property type="entry name" value="PLC-like_Pdiesterase_TIM-brl"/>
</dbReference>
<dbReference type="GO" id="GO:0006629">
    <property type="term" value="P:lipid metabolic process"/>
    <property type="evidence" value="ECO:0007669"/>
    <property type="project" value="InterPro"/>
</dbReference>
<feature type="domain" description="GP-PDE" evidence="1">
    <location>
        <begin position="280"/>
        <end position="518"/>
    </location>
</feature>
<keyword evidence="3" id="KW-1185">Reference proteome</keyword>
<protein>
    <submittedName>
        <fullName evidence="2">Phosphoesterase</fullName>
    </submittedName>
</protein>
<gene>
    <name evidence="2" type="primary">29</name>
    <name evidence="2" type="ORF">SEA_ONEIAGILLIAN_29</name>
</gene>
<accession>A0A385UJB0</accession>
<reference evidence="2 3" key="1">
    <citation type="submission" date="2018-08" db="EMBL/GenBank/DDBJ databases">
        <authorList>
            <person name="Miller G.E."/>
            <person name="Abrahams R."/>
            <person name="Bazan D.C."/>
            <person name="Beglau B.C."/>
            <person name="Blaylock E.C."/>
            <person name="Choi J.D."/>
            <person name="Grewal S.K."/>
            <person name="Hernandez E.V."/>
            <person name="Kim D.J."/>
            <person name="Kim K."/>
            <person name="Lee Y."/>
            <person name="Linde M.K."/>
            <person name="Lopez M.B."/>
            <person name="Pangalila E."/>
            <person name="Parker M.A."/>
            <person name="Specht R.C."/>
            <person name="Teng M.C."/>
            <person name="Toledo B."/>
            <person name="Tran S."/>
            <person name="Yu H."/>
            <person name="Kalaj N."/>
            <person name="Muthiah A.S."/>
            <person name="Dean N.S."/>
            <person name="Diaz A."/>
            <person name="Garlena R.A."/>
            <person name="Russell D.A."/>
            <person name="Pope W.H."/>
            <person name="Jacobs-Sera D."/>
            <person name="Hatfull G.F."/>
        </authorList>
    </citation>
    <scope>NUCLEOTIDE SEQUENCE [LARGE SCALE GENOMIC DNA]</scope>
</reference>
<dbReference type="Proteomes" id="UP000279330">
    <property type="component" value="Segment"/>
</dbReference>
<dbReference type="KEGG" id="vg:55003704"/>
<dbReference type="GO" id="GO:0008081">
    <property type="term" value="F:phosphoric diester hydrolase activity"/>
    <property type="evidence" value="ECO:0007669"/>
    <property type="project" value="InterPro"/>
</dbReference>
<sequence>MVAADLTSAPIPQTTQGTSVTVDWTGMGAQNGDVLVMFGRSQGTIPADITPPAGFTRMGTTGTVGAGDRFQGIFTHVVTDIATDPLVYTFTGLAGSSSRITVAKAILRGADLAHVNDGGLLYRADNFLPSVEAQAYPYTVYAMWGGEFTAGNSVVPNDLAGWEVVLVAQGTGVAIVANDVTTSSRTGIIILKKVVQSAGSLTVPAASLTWPGTASSAKSSSWIVRGQSAITPVGLPVKLGNGAAARLSYLDGAGVRKTPARVSLWLPGFASPEAFSAVAGATAAHRGGSLNFPEYSEYAYDRSVLRGYPTLEFSCGFSSDNEVFGFGDLTLDRMAGVTGDIDPRLLTWAEINSTYRNVLRPVAPGVTQPFYRLEDFLAKYTPTHVCLVDPKYGWSNAARVSAMLDICDANGGPEKIVIKFDSPLTVHTLVDAAHEREYLTMNYWGTEIDKLNTTHGTDRWDWIGVRYDADQAMYDAAIAIGKPVWAAVIPDQAGYNLAMSRGADMAMISGVAAVTPVR</sequence>
<dbReference type="InterPro" id="IPR030395">
    <property type="entry name" value="GP_PDE_dom"/>
</dbReference>
<evidence type="ECO:0000259" key="1">
    <source>
        <dbReference type="PROSITE" id="PS51704"/>
    </source>
</evidence>
<dbReference type="EMBL" id="MH727556">
    <property type="protein sequence ID" value="AYB70139.1"/>
    <property type="molecule type" value="Genomic_DNA"/>
</dbReference>
<proteinExistence type="predicted"/>
<dbReference type="Gene3D" id="3.20.20.190">
    <property type="entry name" value="Phosphatidylinositol (PI) phosphodiesterase"/>
    <property type="match status" value="1"/>
</dbReference>
<dbReference type="PROSITE" id="PS51704">
    <property type="entry name" value="GP_PDE"/>
    <property type="match status" value="1"/>
</dbReference>
<dbReference type="RefSeq" id="YP_009812635.1">
    <property type="nucleotide sequence ID" value="NC_048068.1"/>
</dbReference>
<organism evidence="2 3">
    <name type="scientific">Microbacterium phage OneinaGillian</name>
    <dbReference type="NCBI Taxonomy" id="2301604"/>
    <lineage>
        <taxon>Viruses</taxon>
        <taxon>Duplodnaviria</taxon>
        <taxon>Heunggongvirae</taxon>
        <taxon>Uroviricota</taxon>
        <taxon>Caudoviricetes</taxon>
        <taxon>Gillianvirus</taxon>
        <taxon>Gillianvirus oneinagillian</taxon>
    </lineage>
</organism>
<name>A0A385UJB0_9CAUD</name>
<evidence type="ECO:0000313" key="3">
    <source>
        <dbReference type="Proteomes" id="UP000279330"/>
    </source>
</evidence>
<dbReference type="SUPFAM" id="SSF51695">
    <property type="entry name" value="PLC-like phosphodiesterases"/>
    <property type="match status" value="1"/>
</dbReference>
<dbReference type="GeneID" id="55003704"/>
<evidence type="ECO:0000313" key="2">
    <source>
        <dbReference type="EMBL" id="AYB70139.1"/>
    </source>
</evidence>